<dbReference type="CTD" id="80199"/>
<dbReference type="InterPro" id="IPR026069">
    <property type="entry name" value="Fuzzy"/>
</dbReference>
<sequence>MPGEGPAPCLLCLATASGLPLFCRPPRPQVPFSLVGALHGVHLFGAAAGVELREAATPTAHLAWGGYGDSITLILLSPSPAPPGPALARTLDLAFGAMVLVLGLDELVPVRNVERLKRELRSCFGLIDALLKPGGGWGLGPPCSPLPPGTPRDALQERLERFSGAAHTDLGCLFFGGGAAGALRTRRWGALPARDSALLAALLPPGGALGPGPAARDLPVFLPNSSPQVPHRLLLLELVPGVGVALLCGPTPSLQHLVTQLVPQFWGPVLEQLRGGARPPPPRAPPRSYLLIHQGRTRSGIVKGGGPAGSLPPHLRADALRTLHTLLAPQYSPEGGARGPPPGARLCYTALPTHTGCCLLRPDLLLLLLLPPGTPRDPLHPTAMSALSALTRE</sequence>
<dbReference type="Proteomes" id="UP000504627">
    <property type="component" value="Unplaced"/>
</dbReference>
<evidence type="ECO:0000259" key="2">
    <source>
        <dbReference type="Pfam" id="PF19037"/>
    </source>
</evidence>
<feature type="domain" description="FUZ/MON1/HPS1 second Longin" evidence="2">
    <location>
        <begin position="190"/>
        <end position="266"/>
    </location>
</feature>
<dbReference type="GO" id="GO:1905515">
    <property type="term" value="P:non-motile cilium assembly"/>
    <property type="evidence" value="ECO:0007669"/>
    <property type="project" value="TreeGrafter"/>
</dbReference>
<dbReference type="InParanoid" id="A0A7R5K405"/>
<dbReference type="Pfam" id="PF19037">
    <property type="entry name" value="Fuz_longin_2"/>
    <property type="match status" value="1"/>
</dbReference>
<reference evidence="4" key="1">
    <citation type="submission" date="2025-08" db="UniProtKB">
        <authorList>
            <consortium name="RefSeq"/>
        </authorList>
    </citation>
    <scope>IDENTIFICATION</scope>
    <source>
        <tissue evidence="4">Muscle</tissue>
    </source>
</reference>
<evidence type="ECO:0000313" key="4">
    <source>
        <dbReference type="RefSeq" id="XP_039234170.1"/>
    </source>
</evidence>
<dbReference type="GeneID" id="114004075"/>
<evidence type="ECO:0000313" key="3">
    <source>
        <dbReference type="Proteomes" id="UP000504627"/>
    </source>
</evidence>
<dbReference type="RefSeq" id="XP_039234170.1">
    <property type="nucleotide sequence ID" value="XM_039378236.1"/>
</dbReference>
<dbReference type="AlphaFoldDB" id="A0A7R5K405"/>
<protein>
    <submittedName>
        <fullName evidence="4">Protein fuzzy homolog</fullName>
    </submittedName>
</protein>
<dbReference type="InterPro" id="IPR043972">
    <property type="entry name" value="FUZ/MON1/HPS1_longin_1"/>
</dbReference>
<dbReference type="GO" id="GO:0016192">
    <property type="term" value="P:vesicle-mediated transport"/>
    <property type="evidence" value="ECO:0007669"/>
    <property type="project" value="InterPro"/>
</dbReference>
<feature type="domain" description="FUZ/MON1/HPS1 first Longin" evidence="1">
    <location>
        <begin position="9"/>
        <end position="130"/>
    </location>
</feature>
<dbReference type="Pfam" id="PF19036">
    <property type="entry name" value="Fuz_longin_1"/>
    <property type="match status" value="1"/>
</dbReference>
<proteinExistence type="predicted"/>
<dbReference type="PANTHER" id="PTHR13559">
    <property type="entry name" value="INTRACELLULAR TRAFFIC PROTEIN-RELATED"/>
    <property type="match status" value="1"/>
</dbReference>
<evidence type="ECO:0000259" key="1">
    <source>
        <dbReference type="Pfam" id="PF19036"/>
    </source>
</evidence>
<organism evidence="3 4">
    <name type="scientific">Pipra filicauda</name>
    <name type="common">Wire-tailed manakin</name>
    <dbReference type="NCBI Taxonomy" id="649802"/>
    <lineage>
        <taxon>Eukaryota</taxon>
        <taxon>Metazoa</taxon>
        <taxon>Chordata</taxon>
        <taxon>Craniata</taxon>
        <taxon>Vertebrata</taxon>
        <taxon>Euteleostomi</taxon>
        <taxon>Archelosauria</taxon>
        <taxon>Archosauria</taxon>
        <taxon>Dinosauria</taxon>
        <taxon>Saurischia</taxon>
        <taxon>Theropoda</taxon>
        <taxon>Coelurosauria</taxon>
        <taxon>Aves</taxon>
        <taxon>Neognathae</taxon>
        <taxon>Neoaves</taxon>
        <taxon>Telluraves</taxon>
        <taxon>Australaves</taxon>
        <taxon>Passeriformes</taxon>
        <taxon>Pipridae</taxon>
        <taxon>Pipra</taxon>
    </lineage>
</organism>
<accession>A0A7R5K405</accession>
<dbReference type="PANTHER" id="PTHR13559:SF1">
    <property type="entry name" value="PROTEIN FUZZY HOMOLOG"/>
    <property type="match status" value="1"/>
</dbReference>
<keyword evidence="3" id="KW-1185">Reference proteome</keyword>
<gene>
    <name evidence="4" type="primary">FUZ</name>
</gene>
<dbReference type="InterPro" id="IPR043971">
    <property type="entry name" value="FUZ/MON1/HPS1_longin_2"/>
</dbReference>
<name>A0A7R5K405_9PASS</name>